<dbReference type="AlphaFoldDB" id="A0A329M9B2"/>
<reference evidence="5 6" key="1">
    <citation type="journal article" date="2009" name="Int. J. Syst. Evol. Microbiol.">
        <title>Paenibacillus contaminans sp. nov., isolated from a contaminated laboratory plate.</title>
        <authorList>
            <person name="Chou J.H."/>
            <person name="Lee J.H."/>
            <person name="Lin M.C."/>
            <person name="Chang P.S."/>
            <person name="Arun A.B."/>
            <person name="Young C.C."/>
            <person name="Chen W.M."/>
        </authorList>
    </citation>
    <scope>NUCLEOTIDE SEQUENCE [LARGE SCALE GENOMIC DNA]</scope>
    <source>
        <strain evidence="5 6">CKOBP-6</strain>
    </source>
</reference>
<dbReference type="EMBL" id="QMFB01000021">
    <property type="protein sequence ID" value="RAV16368.1"/>
    <property type="molecule type" value="Genomic_DNA"/>
</dbReference>
<dbReference type="Proteomes" id="UP000250369">
    <property type="component" value="Unassembled WGS sequence"/>
</dbReference>
<dbReference type="PANTHER" id="PTHR43280:SF34">
    <property type="entry name" value="ARAC-FAMILY TRANSCRIPTIONAL REGULATOR"/>
    <property type="match status" value="1"/>
</dbReference>
<dbReference type="InterPro" id="IPR018062">
    <property type="entry name" value="HTH_AraC-typ_CS"/>
</dbReference>
<sequence length="316" mass="36372">MLTKRFLRKRLGRRSRLSLQEVRAMITIPEHMDLSENPKQGPLPFYIGIHEIISTPLHFHEHIEFSFIIEGSGTESINGKTHRLRPGVASLTLPNHMHEISCDVNHQVRKYCCMFDINILLDSSYDSEWCGLLYKIGSQYPSHVEFSADETKWISEILHKLLVESNRASLLPGRNSIICSMIKEALLRFVRAASCIPSADISREPAMKQPFWPILQYIHVHYTDAVSLESLSERFDVSASYISRIFKQYLGISFLTYLHQLRIESASNLLTSTNMSIIDIAAETGFESYRTFSRVFQNLKKVTPSEYRSMHKSISR</sequence>
<dbReference type="PANTHER" id="PTHR43280">
    <property type="entry name" value="ARAC-FAMILY TRANSCRIPTIONAL REGULATOR"/>
    <property type="match status" value="1"/>
</dbReference>
<gene>
    <name evidence="5" type="ORF">DQG23_28520</name>
</gene>
<evidence type="ECO:0000256" key="1">
    <source>
        <dbReference type="ARBA" id="ARBA00023015"/>
    </source>
</evidence>
<organism evidence="5 6">
    <name type="scientific">Paenibacillus contaminans</name>
    <dbReference type="NCBI Taxonomy" id="450362"/>
    <lineage>
        <taxon>Bacteria</taxon>
        <taxon>Bacillati</taxon>
        <taxon>Bacillota</taxon>
        <taxon>Bacilli</taxon>
        <taxon>Bacillales</taxon>
        <taxon>Paenibacillaceae</taxon>
        <taxon>Paenibacillus</taxon>
    </lineage>
</organism>
<keyword evidence="2" id="KW-0238">DNA-binding</keyword>
<name>A0A329M9B2_9BACL</name>
<dbReference type="GO" id="GO:0003700">
    <property type="term" value="F:DNA-binding transcription factor activity"/>
    <property type="evidence" value="ECO:0007669"/>
    <property type="project" value="InterPro"/>
</dbReference>
<dbReference type="Pfam" id="PF12833">
    <property type="entry name" value="HTH_18"/>
    <property type="match status" value="1"/>
</dbReference>
<evidence type="ECO:0000259" key="4">
    <source>
        <dbReference type="PROSITE" id="PS01124"/>
    </source>
</evidence>
<evidence type="ECO:0000256" key="3">
    <source>
        <dbReference type="ARBA" id="ARBA00023163"/>
    </source>
</evidence>
<accession>A0A329M9B2</accession>
<dbReference type="InterPro" id="IPR037923">
    <property type="entry name" value="HTH-like"/>
</dbReference>
<keyword evidence="3" id="KW-0804">Transcription</keyword>
<dbReference type="PROSITE" id="PS01124">
    <property type="entry name" value="HTH_ARAC_FAMILY_2"/>
    <property type="match status" value="1"/>
</dbReference>
<dbReference type="InterPro" id="IPR014710">
    <property type="entry name" value="RmlC-like_jellyroll"/>
</dbReference>
<dbReference type="InterPro" id="IPR020449">
    <property type="entry name" value="Tscrpt_reg_AraC-type_HTH"/>
</dbReference>
<evidence type="ECO:0000313" key="6">
    <source>
        <dbReference type="Proteomes" id="UP000250369"/>
    </source>
</evidence>
<dbReference type="PRINTS" id="PR00032">
    <property type="entry name" value="HTHARAC"/>
</dbReference>
<dbReference type="GO" id="GO:0043565">
    <property type="term" value="F:sequence-specific DNA binding"/>
    <property type="evidence" value="ECO:0007669"/>
    <property type="project" value="InterPro"/>
</dbReference>
<protein>
    <recommendedName>
        <fullName evidence="4">HTH araC/xylS-type domain-containing protein</fullName>
    </recommendedName>
</protein>
<keyword evidence="6" id="KW-1185">Reference proteome</keyword>
<dbReference type="PROSITE" id="PS00041">
    <property type="entry name" value="HTH_ARAC_FAMILY_1"/>
    <property type="match status" value="1"/>
</dbReference>
<dbReference type="SMART" id="SM00342">
    <property type="entry name" value="HTH_ARAC"/>
    <property type="match status" value="1"/>
</dbReference>
<evidence type="ECO:0000256" key="2">
    <source>
        <dbReference type="ARBA" id="ARBA00023125"/>
    </source>
</evidence>
<dbReference type="InterPro" id="IPR003313">
    <property type="entry name" value="AraC-bd"/>
</dbReference>
<dbReference type="SUPFAM" id="SSF46689">
    <property type="entry name" value="Homeodomain-like"/>
    <property type="match status" value="2"/>
</dbReference>
<proteinExistence type="predicted"/>
<dbReference type="InterPro" id="IPR009057">
    <property type="entry name" value="Homeodomain-like_sf"/>
</dbReference>
<comment type="caution">
    <text evidence="5">The sequence shown here is derived from an EMBL/GenBank/DDBJ whole genome shotgun (WGS) entry which is preliminary data.</text>
</comment>
<dbReference type="Pfam" id="PF02311">
    <property type="entry name" value="AraC_binding"/>
    <property type="match status" value="1"/>
</dbReference>
<dbReference type="InterPro" id="IPR018060">
    <property type="entry name" value="HTH_AraC"/>
</dbReference>
<keyword evidence="1" id="KW-0805">Transcription regulation</keyword>
<dbReference type="Gene3D" id="1.10.10.60">
    <property type="entry name" value="Homeodomain-like"/>
    <property type="match status" value="2"/>
</dbReference>
<dbReference type="SUPFAM" id="SSF51215">
    <property type="entry name" value="Regulatory protein AraC"/>
    <property type="match status" value="1"/>
</dbReference>
<feature type="domain" description="HTH araC/xylS-type" evidence="4">
    <location>
        <begin position="212"/>
        <end position="310"/>
    </location>
</feature>
<dbReference type="Gene3D" id="2.60.120.10">
    <property type="entry name" value="Jelly Rolls"/>
    <property type="match status" value="1"/>
</dbReference>
<evidence type="ECO:0000313" key="5">
    <source>
        <dbReference type="EMBL" id="RAV16368.1"/>
    </source>
</evidence>